<gene>
    <name evidence="1" type="ORF">BDM02DRAFT_2003715</name>
</gene>
<name>A0ACB6ZHE2_THEGA</name>
<sequence length="82" mass="9107">MERVSSSPAAPNCLLTHLWVFCNYRQYCWSSGVFFTCLLGIYRSSGIISITNTQHMCACHAGGTSIPTREHGVGTQMFDVRC</sequence>
<dbReference type="EMBL" id="MU118004">
    <property type="protein sequence ID" value="KAF9649007.1"/>
    <property type="molecule type" value="Genomic_DNA"/>
</dbReference>
<keyword evidence="2" id="KW-1185">Reference proteome</keyword>
<evidence type="ECO:0000313" key="1">
    <source>
        <dbReference type="EMBL" id="KAF9649007.1"/>
    </source>
</evidence>
<evidence type="ECO:0000313" key="2">
    <source>
        <dbReference type="Proteomes" id="UP000886501"/>
    </source>
</evidence>
<organism evidence="1 2">
    <name type="scientific">Thelephora ganbajun</name>
    <name type="common">Ganba fungus</name>
    <dbReference type="NCBI Taxonomy" id="370292"/>
    <lineage>
        <taxon>Eukaryota</taxon>
        <taxon>Fungi</taxon>
        <taxon>Dikarya</taxon>
        <taxon>Basidiomycota</taxon>
        <taxon>Agaricomycotina</taxon>
        <taxon>Agaricomycetes</taxon>
        <taxon>Thelephorales</taxon>
        <taxon>Thelephoraceae</taxon>
        <taxon>Thelephora</taxon>
    </lineage>
</organism>
<proteinExistence type="predicted"/>
<dbReference type="Proteomes" id="UP000886501">
    <property type="component" value="Unassembled WGS sequence"/>
</dbReference>
<protein>
    <submittedName>
        <fullName evidence="1">Uncharacterized protein</fullName>
    </submittedName>
</protein>
<reference evidence="1" key="2">
    <citation type="journal article" date="2020" name="Nat. Commun.">
        <title>Large-scale genome sequencing of mycorrhizal fungi provides insights into the early evolution of symbiotic traits.</title>
        <authorList>
            <person name="Miyauchi S."/>
            <person name="Kiss E."/>
            <person name="Kuo A."/>
            <person name="Drula E."/>
            <person name="Kohler A."/>
            <person name="Sanchez-Garcia M."/>
            <person name="Morin E."/>
            <person name="Andreopoulos B."/>
            <person name="Barry K.W."/>
            <person name="Bonito G."/>
            <person name="Buee M."/>
            <person name="Carver A."/>
            <person name="Chen C."/>
            <person name="Cichocki N."/>
            <person name="Clum A."/>
            <person name="Culley D."/>
            <person name="Crous P.W."/>
            <person name="Fauchery L."/>
            <person name="Girlanda M."/>
            <person name="Hayes R.D."/>
            <person name="Keri Z."/>
            <person name="LaButti K."/>
            <person name="Lipzen A."/>
            <person name="Lombard V."/>
            <person name="Magnuson J."/>
            <person name="Maillard F."/>
            <person name="Murat C."/>
            <person name="Nolan M."/>
            <person name="Ohm R.A."/>
            <person name="Pangilinan J."/>
            <person name="Pereira M.F."/>
            <person name="Perotto S."/>
            <person name="Peter M."/>
            <person name="Pfister S."/>
            <person name="Riley R."/>
            <person name="Sitrit Y."/>
            <person name="Stielow J.B."/>
            <person name="Szollosi G."/>
            <person name="Zifcakova L."/>
            <person name="Stursova M."/>
            <person name="Spatafora J.W."/>
            <person name="Tedersoo L."/>
            <person name="Vaario L.M."/>
            <person name="Yamada A."/>
            <person name="Yan M."/>
            <person name="Wang P."/>
            <person name="Xu J."/>
            <person name="Bruns T."/>
            <person name="Baldrian P."/>
            <person name="Vilgalys R."/>
            <person name="Dunand C."/>
            <person name="Henrissat B."/>
            <person name="Grigoriev I.V."/>
            <person name="Hibbett D."/>
            <person name="Nagy L.G."/>
            <person name="Martin F.M."/>
        </authorList>
    </citation>
    <scope>NUCLEOTIDE SEQUENCE</scope>
    <source>
        <strain evidence="1">P2</strain>
    </source>
</reference>
<accession>A0ACB6ZHE2</accession>
<comment type="caution">
    <text evidence="1">The sequence shown here is derived from an EMBL/GenBank/DDBJ whole genome shotgun (WGS) entry which is preliminary data.</text>
</comment>
<reference evidence="1" key="1">
    <citation type="submission" date="2019-10" db="EMBL/GenBank/DDBJ databases">
        <authorList>
            <consortium name="DOE Joint Genome Institute"/>
            <person name="Kuo A."/>
            <person name="Miyauchi S."/>
            <person name="Kiss E."/>
            <person name="Drula E."/>
            <person name="Kohler A."/>
            <person name="Sanchez-Garcia M."/>
            <person name="Andreopoulos B."/>
            <person name="Barry K.W."/>
            <person name="Bonito G."/>
            <person name="Buee M."/>
            <person name="Carver A."/>
            <person name="Chen C."/>
            <person name="Cichocki N."/>
            <person name="Clum A."/>
            <person name="Culley D."/>
            <person name="Crous P.W."/>
            <person name="Fauchery L."/>
            <person name="Girlanda M."/>
            <person name="Hayes R."/>
            <person name="Keri Z."/>
            <person name="Labutti K."/>
            <person name="Lipzen A."/>
            <person name="Lombard V."/>
            <person name="Magnuson J."/>
            <person name="Maillard F."/>
            <person name="Morin E."/>
            <person name="Murat C."/>
            <person name="Nolan M."/>
            <person name="Ohm R."/>
            <person name="Pangilinan J."/>
            <person name="Pereira M."/>
            <person name="Perotto S."/>
            <person name="Peter M."/>
            <person name="Riley R."/>
            <person name="Sitrit Y."/>
            <person name="Stielow B."/>
            <person name="Szollosi G."/>
            <person name="Zifcakova L."/>
            <person name="Stursova M."/>
            <person name="Spatafora J.W."/>
            <person name="Tedersoo L."/>
            <person name="Vaario L.-M."/>
            <person name="Yamada A."/>
            <person name="Yan M."/>
            <person name="Wang P."/>
            <person name="Xu J."/>
            <person name="Bruns T."/>
            <person name="Baldrian P."/>
            <person name="Vilgalys R."/>
            <person name="Henrissat B."/>
            <person name="Grigoriev I.V."/>
            <person name="Hibbett D."/>
            <person name="Nagy L.G."/>
            <person name="Martin F.M."/>
        </authorList>
    </citation>
    <scope>NUCLEOTIDE SEQUENCE</scope>
    <source>
        <strain evidence="1">P2</strain>
    </source>
</reference>